<keyword evidence="1" id="KW-0997">Cell inner membrane</keyword>
<accession>A0A385Z2C6</accession>
<protein>
    <recommendedName>
        <fullName evidence="1">Probable queuosine precursor transporter</fullName>
        <shortName evidence="1">Q precursor transporter</shortName>
    </recommendedName>
</protein>
<name>A0A385Z2C6_9PSED</name>
<keyword evidence="1" id="KW-0813">Transport</keyword>
<proteinExistence type="inferred from homology"/>
<keyword evidence="3" id="KW-1185">Reference proteome</keyword>
<feature type="transmembrane region" description="Helical" evidence="1">
    <location>
        <begin position="71"/>
        <end position="91"/>
    </location>
</feature>
<keyword evidence="1" id="KW-0472">Membrane</keyword>
<dbReference type="PANTHER" id="PTHR34300">
    <property type="entry name" value="QUEUOSINE PRECURSOR TRANSPORTER-RELATED"/>
    <property type="match status" value="1"/>
</dbReference>
<dbReference type="GO" id="GO:0005886">
    <property type="term" value="C:plasma membrane"/>
    <property type="evidence" value="ECO:0007669"/>
    <property type="project" value="UniProtKB-SubCell"/>
</dbReference>
<dbReference type="Proteomes" id="UP000265560">
    <property type="component" value="Chromosome"/>
</dbReference>
<gene>
    <name evidence="2" type="ORF">D3880_06445</name>
</gene>
<dbReference type="PANTHER" id="PTHR34300:SF1">
    <property type="entry name" value="QUEUOSINE PRECURSOR TRANSPORTER"/>
    <property type="match status" value="1"/>
</dbReference>
<feature type="transmembrane region" description="Helical" evidence="1">
    <location>
        <begin position="139"/>
        <end position="164"/>
    </location>
</feature>
<dbReference type="OrthoDB" id="7065604at2"/>
<dbReference type="Pfam" id="PF02592">
    <property type="entry name" value="Vut_1"/>
    <property type="match status" value="1"/>
</dbReference>
<dbReference type="RefSeq" id="WP_119892665.1">
    <property type="nucleotide sequence ID" value="NZ_CP032419.1"/>
</dbReference>
<keyword evidence="1" id="KW-1003">Cell membrane</keyword>
<dbReference type="NCBIfam" id="NF008406">
    <property type="entry name" value="PRK11212.1"/>
    <property type="match status" value="1"/>
</dbReference>
<dbReference type="GO" id="GO:0022857">
    <property type="term" value="F:transmembrane transporter activity"/>
    <property type="evidence" value="ECO:0007669"/>
    <property type="project" value="UniProtKB-UniRule"/>
</dbReference>
<dbReference type="InterPro" id="IPR003744">
    <property type="entry name" value="YhhQ"/>
</dbReference>
<reference evidence="3" key="1">
    <citation type="submission" date="2018-09" db="EMBL/GenBank/DDBJ databases">
        <authorList>
            <person name="Zhu H."/>
        </authorList>
    </citation>
    <scope>NUCLEOTIDE SEQUENCE [LARGE SCALE GENOMIC DNA]</scope>
    <source>
        <strain evidence="3">K2W31S-8</strain>
    </source>
</reference>
<sequence length="217" mass="24359">MTLLSPQRRRLALGALIAFHILIIIASNYLVQLPITLFGWHTTWGAFSFPFIFLATDLTVRLLGKQSARQVIARVMLPALLVSYGVSVLFQEAEFRGLGALLQFNEFVLRISLASFLAYVFGQILDIQVFDRLRRLPQWWIAPSLSTVVGNLLDTFVFFAVAFWHSSNPFMAEHWVEIATVDYGVKLTVSLVLFVPLYGVLLNALLRLLAGRTTATA</sequence>
<comment type="subcellular location">
    <subcellularLocation>
        <location evidence="1">Cell inner membrane</location>
        <topology evidence="1">Multi-pass membrane protein</topology>
    </subcellularLocation>
</comment>
<evidence type="ECO:0000313" key="3">
    <source>
        <dbReference type="Proteomes" id="UP000265560"/>
    </source>
</evidence>
<dbReference type="EMBL" id="CP032419">
    <property type="protein sequence ID" value="AYC32043.1"/>
    <property type="molecule type" value="Genomic_DNA"/>
</dbReference>
<keyword evidence="1" id="KW-1133">Transmembrane helix</keyword>
<dbReference type="AlphaFoldDB" id="A0A385Z2C6"/>
<comment type="function">
    <text evidence="1">Involved in the import of queuosine (Q) precursors, required for Q precursor salvage.</text>
</comment>
<keyword evidence="1" id="KW-0812">Transmembrane</keyword>
<organism evidence="2 3">
    <name type="scientific">Pseudomonas cavernae</name>
    <dbReference type="NCBI Taxonomy" id="2320867"/>
    <lineage>
        <taxon>Bacteria</taxon>
        <taxon>Pseudomonadati</taxon>
        <taxon>Pseudomonadota</taxon>
        <taxon>Gammaproteobacteria</taxon>
        <taxon>Pseudomonadales</taxon>
        <taxon>Pseudomonadaceae</taxon>
        <taxon>Pseudomonas</taxon>
    </lineage>
</organism>
<feature type="transmembrane region" description="Helical" evidence="1">
    <location>
        <begin position="12"/>
        <end position="31"/>
    </location>
</feature>
<evidence type="ECO:0000313" key="2">
    <source>
        <dbReference type="EMBL" id="AYC32043.1"/>
    </source>
</evidence>
<dbReference type="KEGG" id="pcav:D3880_06445"/>
<dbReference type="HAMAP" id="MF_02088">
    <property type="entry name" value="Q_prec_transport"/>
    <property type="match status" value="1"/>
</dbReference>
<feature type="transmembrane region" description="Helical" evidence="1">
    <location>
        <begin position="184"/>
        <end position="206"/>
    </location>
</feature>
<evidence type="ECO:0000256" key="1">
    <source>
        <dbReference type="HAMAP-Rule" id="MF_02088"/>
    </source>
</evidence>
<dbReference type="NCBIfam" id="TIGR00697">
    <property type="entry name" value="queuosine precursor transporter"/>
    <property type="match status" value="1"/>
</dbReference>
<feature type="transmembrane region" description="Helical" evidence="1">
    <location>
        <begin position="43"/>
        <end position="64"/>
    </location>
</feature>
<comment type="similarity">
    <text evidence="1">Belongs to the vitamin uptake transporter (VUT/ECF) (TC 2.A.88) family. Q precursor transporter subfamily.</text>
</comment>
<feature type="transmembrane region" description="Helical" evidence="1">
    <location>
        <begin position="107"/>
        <end position="127"/>
    </location>
</feature>